<evidence type="ECO:0000256" key="4">
    <source>
        <dbReference type="ARBA" id="ARBA00047707"/>
    </source>
</evidence>
<gene>
    <name evidence="5" type="ORF">MKW98_029666</name>
</gene>
<reference evidence="5" key="1">
    <citation type="submission" date="2022-04" db="EMBL/GenBank/DDBJ databases">
        <title>A functionally conserved STORR gene fusion in Papaver species that diverged 16.8 million years ago.</title>
        <authorList>
            <person name="Catania T."/>
        </authorList>
    </citation>
    <scope>NUCLEOTIDE SEQUENCE</scope>
    <source>
        <strain evidence="5">S-188037</strain>
    </source>
</reference>
<evidence type="ECO:0000313" key="6">
    <source>
        <dbReference type="Proteomes" id="UP001202328"/>
    </source>
</evidence>
<keyword evidence="6" id="KW-1185">Reference proteome</keyword>
<dbReference type="PANTHER" id="PTHR43539:SF42">
    <property type="entry name" value="OS01G0273800 PROTEIN"/>
    <property type="match status" value="1"/>
</dbReference>
<accession>A0AAD4T4C9</accession>
<comment type="catalytic activity">
    <reaction evidence="4">
        <text>indole-3-pyruvate + NADPH + O2 + H(+) = (indol-3-yl)acetate + CO2 + NADP(+) + H2O</text>
        <dbReference type="Rhea" id="RHEA:34331"/>
        <dbReference type="ChEBI" id="CHEBI:15377"/>
        <dbReference type="ChEBI" id="CHEBI:15378"/>
        <dbReference type="ChEBI" id="CHEBI:15379"/>
        <dbReference type="ChEBI" id="CHEBI:16526"/>
        <dbReference type="ChEBI" id="CHEBI:17640"/>
        <dbReference type="ChEBI" id="CHEBI:30854"/>
        <dbReference type="ChEBI" id="CHEBI:57783"/>
        <dbReference type="ChEBI" id="CHEBI:58349"/>
        <dbReference type="EC" id="1.14.13.168"/>
    </reaction>
</comment>
<evidence type="ECO:0000313" key="5">
    <source>
        <dbReference type="EMBL" id="KAI3939890.1"/>
    </source>
</evidence>
<dbReference type="GO" id="GO:0103075">
    <property type="term" value="F:indole-3-pyruvate monooxygenase activity"/>
    <property type="evidence" value="ECO:0007669"/>
    <property type="project" value="UniProtKB-EC"/>
</dbReference>
<dbReference type="Gene3D" id="3.50.50.60">
    <property type="entry name" value="FAD/NAD(P)-binding domain"/>
    <property type="match status" value="1"/>
</dbReference>
<organism evidence="5 6">
    <name type="scientific">Papaver atlanticum</name>
    <dbReference type="NCBI Taxonomy" id="357466"/>
    <lineage>
        <taxon>Eukaryota</taxon>
        <taxon>Viridiplantae</taxon>
        <taxon>Streptophyta</taxon>
        <taxon>Embryophyta</taxon>
        <taxon>Tracheophyta</taxon>
        <taxon>Spermatophyta</taxon>
        <taxon>Magnoliopsida</taxon>
        <taxon>Ranunculales</taxon>
        <taxon>Papaveraceae</taxon>
        <taxon>Papaveroideae</taxon>
        <taxon>Papaver</taxon>
    </lineage>
</organism>
<evidence type="ECO:0000256" key="1">
    <source>
        <dbReference type="ARBA" id="ARBA00009183"/>
    </source>
</evidence>
<dbReference type="PANTHER" id="PTHR43539">
    <property type="entry name" value="FLAVIN-BINDING MONOOXYGENASE-LIKE PROTEIN (AFU_ORTHOLOGUE AFUA_4G09220)"/>
    <property type="match status" value="1"/>
</dbReference>
<dbReference type="EMBL" id="JAJJMB010005286">
    <property type="protein sequence ID" value="KAI3939890.1"/>
    <property type="molecule type" value="Genomic_DNA"/>
</dbReference>
<dbReference type="InterPro" id="IPR036188">
    <property type="entry name" value="FAD/NAD-bd_sf"/>
</dbReference>
<dbReference type="GO" id="GO:0050660">
    <property type="term" value="F:flavin adenine dinucleotide binding"/>
    <property type="evidence" value="ECO:0007669"/>
    <property type="project" value="TreeGrafter"/>
</dbReference>
<evidence type="ECO:0000256" key="2">
    <source>
        <dbReference type="ARBA" id="ARBA00023002"/>
    </source>
</evidence>
<keyword evidence="2" id="KW-0560">Oxidoreductase</keyword>
<name>A0AAD4T4C9_9MAGN</name>
<dbReference type="PRINTS" id="PR00368">
    <property type="entry name" value="FADPNR"/>
</dbReference>
<dbReference type="PRINTS" id="PR00469">
    <property type="entry name" value="PNDRDTASEII"/>
</dbReference>
<protein>
    <recommendedName>
        <fullName evidence="3">indole-3-pyruvate monooxygenase</fullName>
        <ecNumber evidence="3">1.14.13.168</ecNumber>
    </recommendedName>
</protein>
<evidence type="ECO:0000256" key="3">
    <source>
        <dbReference type="ARBA" id="ARBA00039148"/>
    </source>
</evidence>
<proteinExistence type="inferred from homology"/>
<dbReference type="AlphaFoldDB" id="A0AAD4T4C9"/>
<dbReference type="InterPro" id="IPR050982">
    <property type="entry name" value="Auxin_biosynth/cation_transpt"/>
</dbReference>
<sequence length="295" mass="33293">MMNTEVEVIIVGAGPSGIATSVCLYHLSVSNIVLEREDCSASLWAKKSYDRLHLHKAKHLSELPYMPFPANYPTYMSKDQFIVYLENYAARFKVNALYNRLVEFAAFDESTKKWCLKVRNAESDSEEYACRFLEVATSQNSDTYVPEINGLDSFRGEVIHSIEYKSGERYANKNVMVVGAGNSGMEIALDLSSFGAKTSIVVRSPKYVTCRIYTLLKYFPINLLDWLLFFAGVVIFGDTTKYGIARPKEGVLLMNKKYQTFPVVDVGTFSKIKSGQIQVLTTGKMYNRRLCGICK</sequence>
<comment type="similarity">
    <text evidence="1">Belongs to the FMO family.</text>
</comment>
<dbReference type="EC" id="1.14.13.168" evidence="3"/>
<dbReference type="SUPFAM" id="SSF51905">
    <property type="entry name" value="FAD/NAD(P)-binding domain"/>
    <property type="match status" value="1"/>
</dbReference>
<dbReference type="Pfam" id="PF13738">
    <property type="entry name" value="Pyr_redox_3"/>
    <property type="match status" value="1"/>
</dbReference>
<comment type="caution">
    <text evidence="5">The sequence shown here is derived from an EMBL/GenBank/DDBJ whole genome shotgun (WGS) entry which is preliminary data.</text>
</comment>
<dbReference type="Proteomes" id="UP001202328">
    <property type="component" value="Unassembled WGS sequence"/>
</dbReference>